<keyword evidence="1" id="KW-0547">Nucleotide-binding</keyword>
<dbReference type="RefSeq" id="WP_260749198.1">
    <property type="nucleotide sequence ID" value="NZ_CP092109.1"/>
</dbReference>
<accession>A0ABY5ZNV1</accession>
<dbReference type="Gene3D" id="3.40.50.12780">
    <property type="entry name" value="N-terminal domain of ligase-like"/>
    <property type="match status" value="1"/>
</dbReference>
<dbReference type="Proteomes" id="UP001060414">
    <property type="component" value="Chromosome"/>
</dbReference>
<reference evidence="4" key="1">
    <citation type="journal article" date="2022" name="Environ. Microbiol.">
        <title>Geoalkalibacter halelectricus SAP #1 sp. nov. possessing extracellular electron transfer and mineral#reducing capabilities from a haloalkaline environment.</title>
        <authorList>
            <person name="Yadav S."/>
            <person name="Singh R."/>
            <person name="Sundharam S.S."/>
            <person name="Chaudhary S."/>
            <person name="Krishnamurthi S."/>
            <person name="Patil S.A."/>
        </authorList>
    </citation>
    <scope>NUCLEOTIDE SEQUENCE</scope>
    <source>
        <strain evidence="4">SAP-1</strain>
    </source>
</reference>
<keyword evidence="5" id="KW-1185">Reference proteome</keyword>
<keyword evidence="2" id="KW-0067">ATP-binding</keyword>
<sequence length="605" mass="66212">MDDTIVRMVLRNADRWAQQTAMMHKVQGAYRDIGWQQLSNQVKRFGRALLALGLAPGERVAILGPNSPHWAFADLGALACGAATVPVYHTEGLDAILHILSDSGSRVAFVYSAHLGGELLGRRAELPELKHLVFLEAELEHAGILSLEDFLAQGEAMPAPQLETAIAAGTPGDLATLVYTSGTTGAPKGVMLTHANILSNIEDVASLFPIGPGDICLSFLPLSHVFERVDGYYFMLYRGVTIAYAESIEAVPVNLAEVRPTVMISVPRLYEKMFARIMERVLSGPWLRKQIFFGALKAGRAAASLRLAGEKPGPGLSLAVKLADRAVFAKLRNHLGGRLRFFVSGGAPLSVDIAEFFLAAGIDIFEGYGLTESAGGITVNTPQARRLGTVGKPFAGIEVRLAEDGEILLRGPGIFQGYWQRPEETAEAFSDGWFKTGDTGTIDPDGFVKIVDRKKDLIVTAGGKNIAPQNIENLLKTDKFIANAMVHGDRKPYLTALIVPNLENLEKFSRARKIDFLDHCDLVNHPQILALVRERVDRLQKDMASFQRIKRFTLLSQDFGKELITPTMKLKRQSVTRHYSDVLEAMYAAKDHGVHDSGFCLVEES</sequence>
<evidence type="ECO:0000256" key="2">
    <source>
        <dbReference type="ARBA" id="ARBA00022840"/>
    </source>
</evidence>
<dbReference type="PROSITE" id="PS00455">
    <property type="entry name" value="AMP_BINDING"/>
    <property type="match status" value="1"/>
</dbReference>
<evidence type="ECO:0000259" key="3">
    <source>
        <dbReference type="Pfam" id="PF00501"/>
    </source>
</evidence>
<dbReference type="Pfam" id="PF00501">
    <property type="entry name" value="AMP-binding"/>
    <property type="match status" value="1"/>
</dbReference>
<dbReference type="PANTHER" id="PTHR43272">
    <property type="entry name" value="LONG-CHAIN-FATTY-ACID--COA LIGASE"/>
    <property type="match status" value="1"/>
</dbReference>
<evidence type="ECO:0000313" key="5">
    <source>
        <dbReference type="Proteomes" id="UP001060414"/>
    </source>
</evidence>
<evidence type="ECO:0000313" key="4">
    <source>
        <dbReference type="EMBL" id="UWZ80832.1"/>
    </source>
</evidence>
<dbReference type="Pfam" id="PF23562">
    <property type="entry name" value="AMP-binding_C_3"/>
    <property type="match status" value="1"/>
</dbReference>
<feature type="domain" description="AMP-dependent synthetase/ligase" evidence="3">
    <location>
        <begin position="11"/>
        <end position="419"/>
    </location>
</feature>
<gene>
    <name evidence="4" type="ORF">L9S41_05370</name>
</gene>
<dbReference type="GO" id="GO:0016874">
    <property type="term" value="F:ligase activity"/>
    <property type="evidence" value="ECO:0007669"/>
    <property type="project" value="UniProtKB-KW"/>
</dbReference>
<proteinExistence type="predicted"/>
<name>A0ABY5ZNV1_9BACT</name>
<dbReference type="EMBL" id="CP092109">
    <property type="protein sequence ID" value="UWZ80832.1"/>
    <property type="molecule type" value="Genomic_DNA"/>
</dbReference>
<dbReference type="InterPro" id="IPR042099">
    <property type="entry name" value="ANL_N_sf"/>
</dbReference>
<organism evidence="4 5">
    <name type="scientific">Geoalkalibacter halelectricus</name>
    <dbReference type="NCBI Taxonomy" id="2847045"/>
    <lineage>
        <taxon>Bacteria</taxon>
        <taxon>Pseudomonadati</taxon>
        <taxon>Thermodesulfobacteriota</taxon>
        <taxon>Desulfuromonadia</taxon>
        <taxon>Desulfuromonadales</taxon>
        <taxon>Geoalkalibacteraceae</taxon>
        <taxon>Geoalkalibacter</taxon>
    </lineage>
</organism>
<protein>
    <submittedName>
        <fullName evidence="4">Long-chain fatty acid--CoA ligase</fullName>
    </submittedName>
</protein>
<dbReference type="PANTHER" id="PTHR43272:SF33">
    <property type="entry name" value="AMP-BINDING DOMAIN-CONTAINING PROTEIN-RELATED"/>
    <property type="match status" value="1"/>
</dbReference>
<dbReference type="SUPFAM" id="SSF56801">
    <property type="entry name" value="Acetyl-CoA synthetase-like"/>
    <property type="match status" value="1"/>
</dbReference>
<dbReference type="InterPro" id="IPR000873">
    <property type="entry name" value="AMP-dep_synth/lig_dom"/>
</dbReference>
<dbReference type="CDD" id="cd05907">
    <property type="entry name" value="VL_LC_FACS_like"/>
    <property type="match status" value="1"/>
</dbReference>
<evidence type="ECO:0000256" key="1">
    <source>
        <dbReference type="ARBA" id="ARBA00022741"/>
    </source>
</evidence>
<keyword evidence="4" id="KW-0436">Ligase</keyword>
<dbReference type="InterPro" id="IPR020845">
    <property type="entry name" value="AMP-binding_CS"/>
</dbReference>